<name>A0A6A4AV46_9STRA</name>
<gene>
    <name evidence="1" type="ORF">PF001_g32154</name>
</gene>
<reference evidence="1 2" key="1">
    <citation type="submission" date="2018-08" db="EMBL/GenBank/DDBJ databases">
        <title>Genomic investigation of the strawberry pathogen Phytophthora fragariae indicates pathogenicity is determined by transcriptional variation in three key races.</title>
        <authorList>
            <person name="Adams T.M."/>
            <person name="Armitage A.D."/>
            <person name="Sobczyk M.K."/>
            <person name="Bates H.J."/>
            <person name="Dunwell J.M."/>
            <person name="Nellist C.F."/>
            <person name="Harrison R.J."/>
        </authorList>
    </citation>
    <scope>NUCLEOTIDE SEQUENCE [LARGE SCALE GENOMIC DNA]</scope>
    <source>
        <strain evidence="1 2">A4</strain>
    </source>
</reference>
<protein>
    <submittedName>
        <fullName evidence="1">Uncharacterized protein</fullName>
    </submittedName>
</protein>
<evidence type="ECO:0000313" key="1">
    <source>
        <dbReference type="EMBL" id="KAE9262167.1"/>
    </source>
</evidence>
<sequence length="49" mass="5594">MSVKSERQKLLDDLERALYQAVLMNVFDEDDDVLDPSEPSLLDELATLL</sequence>
<accession>A0A6A4AV46</accession>
<feature type="non-terminal residue" evidence="1">
    <location>
        <position position="49"/>
    </location>
</feature>
<dbReference type="AlphaFoldDB" id="A0A6A4AV46"/>
<comment type="caution">
    <text evidence="1">The sequence shown here is derived from an EMBL/GenBank/DDBJ whole genome shotgun (WGS) entry which is preliminary data.</text>
</comment>
<organism evidence="1 2">
    <name type="scientific">Phytophthora fragariae</name>
    <dbReference type="NCBI Taxonomy" id="53985"/>
    <lineage>
        <taxon>Eukaryota</taxon>
        <taxon>Sar</taxon>
        <taxon>Stramenopiles</taxon>
        <taxon>Oomycota</taxon>
        <taxon>Peronosporomycetes</taxon>
        <taxon>Peronosporales</taxon>
        <taxon>Peronosporaceae</taxon>
        <taxon>Phytophthora</taxon>
    </lineage>
</organism>
<dbReference type="Proteomes" id="UP000437068">
    <property type="component" value="Unassembled WGS sequence"/>
</dbReference>
<dbReference type="EMBL" id="QXGE01008259">
    <property type="protein sequence ID" value="KAE9262167.1"/>
    <property type="molecule type" value="Genomic_DNA"/>
</dbReference>
<evidence type="ECO:0000313" key="2">
    <source>
        <dbReference type="Proteomes" id="UP000437068"/>
    </source>
</evidence>
<proteinExistence type="predicted"/>